<feature type="compositionally biased region" description="Basic and acidic residues" evidence="1">
    <location>
        <begin position="19"/>
        <end position="28"/>
    </location>
</feature>
<sequence length="299" mass="32618">MTHDSKVCPEVLKLGTGHGSEELSDKRGGQRQLPLVKQEVHHKVGGWEKPWKHARRALDFQSAEAGEYGYFPQLRHGDSGLHGPRQQERFHGQIWGQQRSFGETAAREEGSRRGFHSGGGESSSKAPGFHLKRKGAGLAWPKPLYMVKQAPMEKHSQPSLENNMEISRTGDAVAVRDQAGYSQKGDGVAAMAMDFVVKTDDLLEDGEFNDNAKGDLKIVQEEGNFQEEGIELHTGQGTDLQTDQESDIPSDSDGGQQGDGNKQKTLGKQEHFTMGGKPSDGGRLGKKGMGALPKPPVRT</sequence>
<reference evidence="2" key="1">
    <citation type="journal article" date="2014" name="Nat. Commun.">
        <title>The emerging biofuel crop Camelina sativa retains a highly undifferentiated hexaploid genome structure.</title>
        <authorList>
            <person name="Kagale S."/>
            <person name="Koh C."/>
            <person name="Nixon J."/>
            <person name="Bollina V."/>
            <person name="Clarke W.E."/>
            <person name="Tuteja R."/>
            <person name="Spillane C."/>
            <person name="Robinson S.J."/>
            <person name="Links M.G."/>
            <person name="Clarke C."/>
            <person name="Higgins E.E."/>
            <person name="Huebert T."/>
            <person name="Sharpe A.G."/>
            <person name="Parkin I.A."/>
        </authorList>
    </citation>
    <scope>NUCLEOTIDE SEQUENCE [LARGE SCALE GENOMIC DNA]</scope>
    <source>
        <strain evidence="2">cv. DH55</strain>
    </source>
</reference>
<proteinExistence type="predicted"/>
<feature type="region of interest" description="Disordered" evidence="1">
    <location>
        <begin position="221"/>
        <end position="299"/>
    </location>
</feature>
<evidence type="ECO:0000313" key="3">
    <source>
        <dbReference type="RefSeq" id="XP_010471092.1"/>
    </source>
</evidence>
<gene>
    <name evidence="3" type="primary">LOC104750926</name>
</gene>
<accession>A0ABM0WHB7</accession>
<feature type="region of interest" description="Disordered" evidence="1">
    <location>
        <begin position="1"/>
        <end position="32"/>
    </location>
</feature>
<dbReference type="RefSeq" id="XP_010471092.1">
    <property type="nucleotide sequence ID" value="XM_010472790.2"/>
</dbReference>
<dbReference type="Proteomes" id="UP000694864">
    <property type="component" value="Chromosome 2"/>
</dbReference>
<feature type="region of interest" description="Disordered" evidence="1">
    <location>
        <begin position="102"/>
        <end position="130"/>
    </location>
</feature>
<reference evidence="3" key="2">
    <citation type="submission" date="2025-08" db="UniProtKB">
        <authorList>
            <consortium name="RefSeq"/>
        </authorList>
    </citation>
    <scope>IDENTIFICATION</scope>
    <source>
        <tissue evidence="3">Leaf</tissue>
    </source>
</reference>
<evidence type="ECO:0000313" key="2">
    <source>
        <dbReference type="Proteomes" id="UP000694864"/>
    </source>
</evidence>
<keyword evidence="2" id="KW-1185">Reference proteome</keyword>
<protein>
    <submittedName>
        <fullName evidence="3">Uncharacterized protein LOC104750926</fullName>
    </submittedName>
</protein>
<evidence type="ECO:0000256" key="1">
    <source>
        <dbReference type="SAM" id="MobiDB-lite"/>
    </source>
</evidence>
<name>A0ABM0WHB7_CAMSA</name>
<dbReference type="GeneID" id="104750926"/>
<organism evidence="2 3">
    <name type="scientific">Camelina sativa</name>
    <name type="common">False flax</name>
    <name type="synonym">Myagrum sativum</name>
    <dbReference type="NCBI Taxonomy" id="90675"/>
    <lineage>
        <taxon>Eukaryota</taxon>
        <taxon>Viridiplantae</taxon>
        <taxon>Streptophyta</taxon>
        <taxon>Embryophyta</taxon>
        <taxon>Tracheophyta</taxon>
        <taxon>Spermatophyta</taxon>
        <taxon>Magnoliopsida</taxon>
        <taxon>eudicotyledons</taxon>
        <taxon>Gunneridae</taxon>
        <taxon>Pentapetalae</taxon>
        <taxon>rosids</taxon>
        <taxon>malvids</taxon>
        <taxon>Brassicales</taxon>
        <taxon>Brassicaceae</taxon>
        <taxon>Camelineae</taxon>
        <taxon>Camelina</taxon>
    </lineage>
</organism>